<name>Q87D90_XYLFT</name>
<sequence>MSLLWSTLMPDNSVDYEDEDSLLQDFDDTDDDSVGVWNLLVLINPGDRDAVFSQFNAWRDRVADLDLGSDCVQAWLWALKDVIDWRSGFYTEGKDIKSFVDAVDELVARWNLRIDWGGDLDDDDFFTVSDVPQLMALAYDCLREHGYTLWNWDTDGNSYAGWIALSRDDEAMLTLCSMLGLEVRYGNEAF</sequence>
<dbReference type="Pfam" id="PF20335">
    <property type="entry name" value="DUF6630"/>
    <property type="match status" value="1"/>
</dbReference>
<dbReference type="HOGENOM" id="CLU_1467657_0_0_6"/>
<dbReference type="Proteomes" id="UP000002516">
    <property type="component" value="Chromosome"/>
</dbReference>
<organism evidence="2 3">
    <name type="scientific">Xylella fastidiosa (strain Temecula1 / ATCC 700964)</name>
    <dbReference type="NCBI Taxonomy" id="183190"/>
    <lineage>
        <taxon>Bacteria</taxon>
        <taxon>Pseudomonadati</taxon>
        <taxon>Pseudomonadota</taxon>
        <taxon>Gammaproteobacteria</taxon>
        <taxon>Lysobacterales</taxon>
        <taxon>Lysobacteraceae</taxon>
        <taxon>Xylella</taxon>
    </lineage>
</organism>
<dbReference type="EMBL" id="AE009442">
    <property type="protein sequence ID" value="AAO28664.1"/>
    <property type="molecule type" value="Genomic_DNA"/>
</dbReference>
<proteinExistence type="predicted"/>
<accession>Q87D90</accession>
<evidence type="ECO:0000313" key="2">
    <source>
        <dbReference type="EMBL" id="AAO28664.1"/>
    </source>
</evidence>
<evidence type="ECO:0000313" key="3">
    <source>
        <dbReference type="Proteomes" id="UP000002516"/>
    </source>
</evidence>
<dbReference type="KEGG" id="xft:PD_0796"/>
<reference evidence="2 3" key="1">
    <citation type="journal article" date="2003" name="J. Bacteriol.">
        <title>Comparative analyses of the complete genome sequences of Pierce's disease and citrus variegated chlorosis strains of Xylella fastidiosa.</title>
        <authorList>
            <person name="Van Sluys M.A."/>
            <person name="de Oliveira M.C."/>
            <person name="Monteiro-Vitorello C.B."/>
            <person name="Miyaki C.Y."/>
            <person name="Furlan L.R."/>
            <person name="Camargo L.E."/>
            <person name="da Silva A.C."/>
            <person name="Moon D.H."/>
            <person name="Takita M.A."/>
            <person name="Lemos E.G."/>
            <person name="Machado M.A."/>
            <person name="Ferro M.I."/>
            <person name="da Silva F.R."/>
            <person name="Goldman M.H."/>
            <person name="Goldman G.H."/>
            <person name="Lemos M.V."/>
            <person name="El-Dorry H."/>
            <person name="Tsai S.M."/>
            <person name="Carrer H."/>
            <person name="Carraro D.M."/>
            <person name="de Oliveira R.C."/>
            <person name="Nunes L.R."/>
            <person name="Siqueira W.J."/>
            <person name="Coutinho L.L."/>
            <person name="Kimura E.T."/>
            <person name="Ferro E.S."/>
            <person name="Harakava R."/>
            <person name="Kuramae E.E."/>
            <person name="Marino C.L."/>
            <person name="Giglioti E."/>
            <person name="Abreu I.L."/>
            <person name="Alves L.M."/>
            <person name="do Amaral A.M."/>
            <person name="Baia G.S."/>
            <person name="Blanco S.R."/>
            <person name="Brito M.S."/>
            <person name="Cannavan F.S."/>
            <person name="Celestino A.V."/>
            <person name="da Cunha A.F."/>
            <person name="Fenille R.C."/>
            <person name="Ferro J.A."/>
            <person name="Formighieri E.F."/>
            <person name="Kishi L.T."/>
            <person name="Leoni S.G."/>
            <person name="Oliveira A.R."/>
            <person name="Rosa V.E.Jr."/>
            <person name="Sassaki F.T."/>
            <person name="Sena J.A."/>
            <person name="de Souza A.A."/>
            <person name="Truffi D."/>
            <person name="Tsukumo F."/>
            <person name="Yanai G.M."/>
            <person name="Zaros L.G."/>
            <person name="Civerolo E.L."/>
            <person name="Simpson A.J."/>
            <person name="Almeida N.F.Jr."/>
            <person name="Setubal J.C."/>
            <person name="Kitajima J.P."/>
        </authorList>
    </citation>
    <scope>NUCLEOTIDE SEQUENCE [LARGE SCALE GENOMIC DNA]</scope>
    <source>
        <strain evidence="3">Temecula1 / ATCC 700964</strain>
    </source>
</reference>
<feature type="domain" description="DUF6630" evidence="1">
    <location>
        <begin position="36"/>
        <end position="185"/>
    </location>
</feature>
<protein>
    <recommendedName>
        <fullName evidence="1">DUF6630 domain-containing protein</fullName>
    </recommendedName>
</protein>
<dbReference type="AlphaFoldDB" id="Q87D90"/>
<dbReference type="InterPro" id="IPR046582">
    <property type="entry name" value="DUF6630"/>
</dbReference>
<evidence type="ECO:0000259" key="1">
    <source>
        <dbReference type="Pfam" id="PF20335"/>
    </source>
</evidence>
<gene>
    <name evidence="2" type="ordered locus">PD_0796</name>
</gene>
<keyword evidence="3" id="KW-1185">Reference proteome</keyword>